<dbReference type="AlphaFoldDB" id="A0AAW1UX67"/>
<comment type="caution">
    <text evidence="2">The sequence shown here is derived from an EMBL/GenBank/DDBJ whole genome shotgun (WGS) entry which is preliminary data.</text>
</comment>
<feature type="chain" id="PRO_5043508882" evidence="1">
    <location>
        <begin position="18"/>
        <end position="137"/>
    </location>
</feature>
<accession>A0AAW1UX67</accession>
<reference evidence="2 3" key="1">
    <citation type="submission" date="2023-03" db="EMBL/GenBank/DDBJ databases">
        <title>Genome insight into feeding habits of ladybird beetles.</title>
        <authorList>
            <person name="Li H.-S."/>
            <person name="Huang Y.-H."/>
            <person name="Pang H."/>
        </authorList>
    </citation>
    <scope>NUCLEOTIDE SEQUENCE [LARGE SCALE GENOMIC DNA]</scope>
    <source>
        <strain evidence="2">SYSU_2023b</strain>
        <tissue evidence="2">Whole body</tissue>
    </source>
</reference>
<sequence length="137" mass="15585">MLVIGITYFALIFISSATSNKKCEVVKFTRKSNIAIKCCFMNLKRGENLRINHGREYSFIKPNSIGFVCTIVNGRKYNTKNTHRPNYKSHDKGDDIPRITNYNFGDGDKRMNCPKGEVRSFNGTCVRAFEKGHLGIP</sequence>
<protein>
    <submittedName>
        <fullName evidence="2">Uncharacterized protein</fullName>
    </submittedName>
</protein>
<keyword evidence="3" id="KW-1185">Reference proteome</keyword>
<proteinExistence type="predicted"/>
<evidence type="ECO:0000256" key="1">
    <source>
        <dbReference type="SAM" id="SignalP"/>
    </source>
</evidence>
<dbReference type="Proteomes" id="UP001431783">
    <property type="component" value="Unassembled WGS sequence"/>
</dbReference>
<evidence type="ECO:0000313" key="2">
    <source>
        <dbReference type="EMBL" id="KAK9885108.1"/>
    </source>
</evidence>
<keyword evidence="1" id="KW-0732">Signal</keyword>
<name>A0AAW1UX67_9CUCU</name>
<dbReference type="EMBL" id="JARQZJ010000094">
    <property type="protein sequence ID" value="KAK9885108.1"/>
    <property type="molecule type" value="Genomic_DNA"/>
</dbReference>
<organism evidence="2 3">
    <name type="scientific">Henosepilachna vigintioctopunctata</name>
    <dbReference type="NCBI Taxonomy" id="420089"/>
    <lineage>
        <taxon>Eukaryota</taxon>
        <taxon>Metazoa</taxon>
        <taxon>Ecdysozoa</taxon>
        <taxon>Arthropoda</taxon>
        <taxon>Hexapoda</taxon>
        <taxon>Insecta</taxon>
        <taxon>Pterygota</taxon>
        <taxon>Neoptera</taxon>
        <taxon>Endopterygota</taxon>
        <taxon>Coleoptera</taxon>
        <taxon>Polyphaga</taxon>
        <taxon>Cucujiformia</taxon>
        <taxon>Coccinelloidea</taxon>
        <taxon>Coccinellidae</taxon>
        <taxon>Epilachninae</taxon>
        <taxon>Epilachnini</taxon>
        <taxon>Henosepilachna</taxon>
    </lineage>
</organism>
<gene>
    <name evidence="2" type="ORF">WA026_009330</name>
</gene>
<feature type="signal peptide" evidence="1">
    <location>
        <begin position="1"/>
        <end position="17"/>
    </location>
</feature>
<evidence type="ECO:0000313" key="3">
    <source>
        <dbReference type="Proteomes" id="UP001431783"/>
    </source>
</evidence>